<dbReference type="PROSITE" id="PS50995">
    <property type="entry name" value="HTH_MARR_2"/>
    <property type="match status" value="1"/>
</dbReference>
<sequence>MRDDVDQQRPADLALAESLRWGVSRLATRLRAEQPGSGRVLTRLAASVLANLRHSGALTPSELAALEGLQTQSLTRVLNELEEQGCIRRSRSEVDARRQNVSITEAGRNALREHVRDGNLWLATALRHTLSPAERGVLQIAAGLLEQVAAAETAVDGHTGRTHASDPSDPGEGAAAAL</sequence>
<evidence type="ECO:0000259" key="2">
    <source>
        <dbReference type="PROSITE" id="PS50995"/>
    </source>
</evidence>
<organism evidence="3 4">
    <name type="scientific">Streptomyces decoyicus</name>
    <dbReference type="NCBI Taxonomy" id="249567"/>
    <lineage>
        <taxon>Bacteria</taxon>
        <taxon>Bacillati</taxon>
        <taxon>Actinomycetota</taxon>
        <taxon>Actinomycetes</taxon>
        <taxon>Kitasatosporales</taxon>
        <taxon>Streptomycetaceae</taxon>
        <taxon>Streptomyces</taxon>
    </lineage>
</organism>
<dbReference type="SUPFAM" id="SSF46785">
    <property type="entry name" value="Winged helix' DNA-binding domain"/>
    <property type="match status" value="1"/>
</dbReference>
<dbReference type="Pfam" id="PF01047">
    <property type="entry name" value="MarR"/>
    <property type="match status" value="1"/>
</dbReference>
<accession>A0ABZ1FUW6</accession>
<dbReference type="RefSeq" id="WP_326623301.1">
    <property type="nucleotide sequence ID" value="NZ_CP109106.1"/>
</dbReference>
<evidence type="ECO:0000313" key="3">
    <source>
        <dbReference type="EMBL" id="WSB73675.1"/>
    </source>
</evidence>
<dbReference type="Gene3D" id="1.10.10.10">
    <property type="entry name" value="Winged helix-like DNA-binding domain superfamily/Winged helix DNA-binding domain"/>
    <property type="match status" value="1"/>
</dbReference>
<proteinExistence type="predicted"/>
<dbReference type="InterPro" id="IPR000835">
    <property type="entry name" value="HTH_MarR-typ"/>
</dbReference>
<protein>
    <submittedName>
        <fullName evidence="3">MarR family transcriptional regulator</fullName>
    </submittedName>
</protein>
<dbReference type="InterPro" id="IPR052526">
    <property type="entry name" value="HTH-type_Bedaq_tolerance"/>
</dbReference>
<dbReference type="PRINTS" id="PR00598">
    <property type="entry name" value="HTHMARR"/>
</dbReference>
<reference evidence="3 4" key="1">
    <citation type="submission" date="2022-10" db="EMBL/GenBank/DDBJ databases">
        <title>The complete genomes of actinobacterial strains from the NBC collection.</title>
        <authorList>
            <person name="Joergensen T.S."/>
            <person name="Alvarez Arevalo M."/>
            <person name="Sterndorff E.B."/>
            <person name="Faurdal D."/>
            <person name="Vuksanovic O."/>
            <person name="Mourched A.-S."/>
            <person name="Charusanti P."/>
            <person name="Shaw S."/>
            <person name="Blin K."/>
            <person name="Weber T."/>
        </authorList>
    </citation>
    <scope>NUCLEOTIDE SEQUENCE [LARGE SCALE GENOMIC DNA]</scope>
    <source>
        <strain evidence="3 4">NBC 01774</strain>
    </source>
</reference>
<dbReference type="PANTHER" id="PTHR39515">
    <property type="entry name" value="CONSERVED PROTEIN"/>
    <property type="match status" value="1"/>
</dbReference>
<feature type="domain" description="HTH marR-type" evidence="2">
    <location>
        <begin position="12"/>
        <end position="150"/>
    </location>
</feature>
<name>A0ABZ1FUW6_9ACTN</name>
<dbReference type="Gene3D" id="1.10.287.100">
    <property type="match status" value="1"/>
</dbReference>
<dbReference type="InterPro" id="IPR036390">
    <property type="entry name" value="WH_DNA-bd_sf"/>
</dbReference>
<dbReference type="SMART" id="SM00347">
    <property type="entry name" value="HTH_MARR"/>
    <property type="match status" value="1"/>
</dbReference>
<dbReference type="InterPro" id="IPR036388">
    <property type="entry name" value="WH-like_DNA-bd_sf"/>
</dbReference>
<feature type="region of interest" description="Disordered" evidence="1">
    <location>
        <begin position="155"/>
        <end position="178"/>
    </location>
</feature>
<dbReference type="Proteomes" id="UP001344251">
    <property type="component" value="Chromosome"/>
</dbReference>
<dbReference type="EMBL" id="CP109106">
    <property type="protein sequence ID" value="WSB73675.1"/>
    <property type="molecule type" value="Genomic_DNA"/>
</dbReference>
<evidence type="ECO:0000313" key="4">
    <source>
        <dbReference type="Proteomes" id="UP001344251"/>
    </source>
</evidence>
<gene>
    <name evidence="3" type="ORF">OG863_40240</name>
</gene>
<dbReference type="PANTHER" id="PTHR39515:SF2">
    <property type="entry name" value="HTH-TYPE TRANSCRIPTIONAL REGULATOR RV0880"/>
    <property type="match status" value="1"/>
</dbReference>
<evidence type="ECO:0000256" key="1">
    <source>
        <dbReference type="SAM" id="MobiDB-lite"/>
    </source>
</evidence>
<keyword evidence="4" id="KW-1185">Reference proteome</keyword>